<feature type="binding site" evidence="10 13">
    <location>
        <position position="78"/>
    </location>
    <ligand>
        <name>a divalent metal cation</name>
        <dbReference type="ChEBI" id="CHEBI:60240"/>
    </ligand>
</feature>
<comment type="cofactor">
    <cofactor evidence="4">
        <name>Zn(2+)</name>
        <dbReference type="ChEBI" id="CHEBI:29105"/>
    </cofactor>
</comment>
<evidence type="ECO:0000256" key="5">
    <source>
        <dbReference type="ARBA" id="ARBA00001954"/>
    </source>
</evidence>
<feature type="binding site" evidence="14">
    <location>
        <position position="189"/>
    </location>
    <ligand>
        <name>substrate</name>
    </ligand>
</feature>
<dbReference type="HAMAP" id="MF_02227">
    <property type="entry name" value="RPE"/>
    <property type="match status" value="1"/>
</dbReference>
<evidence type="ECO:0000256" key="7">
    <source>
        <dbReference type="ARBA" id="ARBA00013188"/>
    </source>
</evidence>
<keyword evidence="8 10" id="KW-0479">Metal-binding</keyword>
<feature type="binding site" evidence="10 13">
    <location>
        <position position="46"/>
    </location>
    <ligand>
        <name>a divalent metal cation</name>
        <dbReference type="ChEBI" id="CHEBI:60240"/>
    </ligand>
</feature>
<comment type="function">
    <text evidence="10">Catalyzes the reversible epimerization of D-ribulose 5-phosphate to D-xylulose 5-phosphate.</text>
</comment>
<keyword evidence="16" id="KW-1185">Reference proteome</keyword>
<gene>
    <name evidence="10" type="primary">rpe</name>
    <name evidence="15" type="ORF">CYPRO_0875</name>
</gene>
<evidence type="ECO:0000256" key="9">
    <source>
        <dbReference type="ARBA" id="ARBA00023235"/>
    </source>
</evidence>
<comment type="similarity">
    <text evidence="6 10 11">Belongs to the ribulose-phosphate 3-epimerase family.</text>
</comment>
<feature type="binding site" evidence="10">
    <location>
        <begin position="187"/>
        <end position="189"/>
    </location>
    <ligand>
        <name>substrate</name>
    </ligand>
</feature>
<keyword evidence="13" id="KW-0464">Manganese</keyword>
<protein>
    <recommendedName>
        <fullName evidence="7 10">Ribulose-phosphate 3-epimerase</fullName>
        <ecNumber evidence="7 10">5.1.3.1</ecNumber>
    </recommendedName>
</protein>
<evidence type="ECO:0000256" key="6">
    <source>
        <dbReference type="ARBA" id="ARBA00009541"/>
    </source>
</evidence>
<evidence type="ECO:0000256" key="1">
    <source>
        <dbReference type="ARBA" id="ARBA00001782"/>
    </source>
</evidence>
<comment type="pathway">
    <text evidence="10">Carbohydrate degradation.</text>
</comment>
<keyword evidence="13" id="KW-0170">Cobalt</keyword>
<evidence type="ECO:0000256" key="11">
    <source>
        <dbReference type="PIRNR" id="PIRNR001461"/>
    </source>
</evidence>
<accession>A0A345UI50</accession>
<comment type="cofactor">
    <cofactor evidence="3">
        <name>Co(2+)</name>
        <dbReference type="ChEBI" id="CHEBI:48828"/>
    </cofactor>
</comment>
<dbReference type="GO" id="GO:0006098">
    <property type="term" value="P:pentose-phosphate shunt"/>
    <property type="evidence" value="ECO:0007669"/>
    <property type="project" value="UniProtKB-UniRule"/>
</dbReference>
<comment type="catalytic activity">
    <reaction evidence="1 10 11">
        <text>D-ribulose 5-phosphate = D-xylulose 5-phosphate</text>
        <dbReference type="Rhea" id="RHEA:13677"/>
        <dbReference type="ChEBI" id="CHEBI:57737"/>
        <dbReference type="ChEBI" id="CHEBI:58121"/>
        <dbReference type="EC" id="5.1.3.1"/>
    </reaction>
</comment>
<feature type="binding site" evidence="10 13">
    <location>
        <position position="44"/>
    </location>
    <ligand>
        <name>a divalent metal cation</name>
        <dbReference type="ChEBI" id="CHEBI:60240"/>
    </ligand>
</feature>
<sequence>MNLRHPLHNTYAFPTIAPSILAADYTQLGAEIESCTATGIKWIHCDVMDGHFVPNISFGPMIVEAARRSAPEAFLDTHLMIEKPALYLEAFQKAGADLITIHAEADPHAHRTLNAIKAMGLYAGVAINPGTPLTQIEELLPEVDLVCVMSVNPGFGGQAFIKASIPKIQRLAAWRRQMGLNFLIEIDGGAGVDNAEIIARAGTDIIVCGSSVFGAQDRKERIQRLTQKTIIGSTDLA</sequence>
<comment type="cofactor">
    <cofactor evidence="10 13">
        <name>a divalent metal cation</name>
        <dbReference type="ChEBI" id="CHEBI:60240"/>
    </cofactor>
    <text evidence="10 13">Binds 1 divalent metal cation per subunit.</text>
</comment>
<organism evidence="15 16">
    <name type="scientific">Cyclonatronum proteinivorum</name>
    <dbReference type="NCBI Taxonomy" id="1457365"/>
    <lineage>
        <taxon>Bacteria</taxon>
        <taxon>Pseudomonadati</taxon>
        <taxon>Balneolota</taxon>
        <taxon>Balneolia</taxon>
        <taxon>Balneolales</taxon>
        <taxon>Cyclonatronaceae</taxon>
        <taxon>Cyclonatronum</taxon>
    </lineage>
</organism>
<dbReference type="NCBIfam" id="TIGR01163">
    <property type="entry name" value="rpe"/>
    <property type="match status" value="1"/>
</dbReference>
<feature type="binding site" evidence="10 14">
    <location>
        <position position="78"/>
    </location>
    <ligand>
        <name>substrate</name>
    </ligand>
</feature>
<dbReference type="InterPro" id="IPR011060">
    <property type="entry name" value="RibuloseP-bd_barrel"/>
</dbReference>
<evidence type="ECO:0000313" key="16">
    <source>
        <dbReference type="Proteomes" id="UP000254808"/>
    </source>
</evidence>
<keyword evidence="9 10" id="KW-0413">Isomerase</keyword>
<dbReference type="GO" id="GO:0004750">
    <property type="term" value="F:D-ribulose-phosphate 3-epimerase activity"/>
    <property type="evidence" value="ECO:0007669"/>
    <property type="project" value="UniProtKB-UniRule"/>
</dbReference>
<dbReference type="CDD" id="cd00429">
    <property type="entry name" value="RPE"/>
    <property type="match status" value="1"/>
</dbReference>
<dbReference type="SUPFAM" id="SSF51366">
    <property type="entry name" value="Ribulose-phoshate binding barrel"/>
    <property type="match status" value="1"/>
</dbReference>
<evidence type="ECO:0000256" key="4">
    <source>
        <dbReference type="ARBA" id="ARBA00001947"/>
    </source>
</evidence>
<comment type="cofactor">
    <cofactor evidence="2">
        <name>Mn(2+)</name>
        <dbReference type="ChEBI" id="CHEBI:29035"/>
    </cofactor>
</comment>
<dbReference type="GO" id="GO:0046872">
    <property type="term" value="F:metal ion binding"/>
    <property type="evidence" value="ECO:0007669"/>
    <property type="project" value="UniProtKB-UniRule"/>
</dbReference>
<evidence type="ECO:0000256" key="2">
    <source>
        <dbReference type="ARBA" id="ARBA00001936"/>
    </source>
</evidence>
<dbReference type="EMBL" id="CP027806">
    <property type="protein sequence ID" value="AXJ00152.1"/>
    <property type="molecule type" value="Genomic_DNA"/>
</dbReference>
<dbReference type="Gene3D" id="3.20.20.70">
    <property type="entry name" value="Aldolase class I"/>
    <property type="match status" value="1"/>
</dbReference>
<keyword evidence="13" id="KW-0862">Zinc</keyword>
<comment type="cofactor">
    <cofactor evidence="5">
        <name>Fe(2+)</name>
        <dbReference type="ChEBI" id="CHEBI:29033"/>
    </cofactor>
</comment>
<dbReference type="Pfam" id="PF00834">
    <property type="entry name" value="Ribul_P_3_epim"/>
    <property type="match status" value="1"/>
</dbReference>
<dbReference type="PIRSF" id="PIRSF001461">
    <property type="entry name" value="RPE"/>
    <property type="match status" value="1"/>
</dbReference>
<feature type="active site" description="Proton donor" evidence="10 12">
    <location>
        <position position="187"/>
    </location>
</feature>
<reference evidence="15 16" key="1">
    <citation type="submission" date="2018-03" db="EMBL/GenBank/DDBJ databases">
        <title>Phenotypic and genomic properties of Cyclonatronum proteinivorum gen. nov., sp. nov., a haloalkaliphilic bacteroidete from soda lakes possessing Na+-translocating rhodopsin.</title>
        <authorList>
            <person name="Toshchakov S.V."/>
            <person name="Korzhenkov A."/>
            <person name="Samarov N.I."/>
            <person name="Kublanov I.V."/>
            <person name="Muntyan M.S."/>
            <person name="Sorokin D.Y."/>
        </authorList>
    </citation>
    <scope>NUCLEOTIDE SEQUENCE [LARGE SCALE GENOMIC DNA]</scope>
    <source>
        <strain evidence="15 16">Omega</strain>
    </source>
</reference>
<dbReference type="AlphaFoldDB" id="A0A345UI50"/>
<feature type="binding site" evidence="10 14">
    <location>
        <begin position="209"/>
        <end position="210"/>
    </location>
    <ligand>
        <name>substrate</name>
    </ligand>
</feature>
<dbReference type="InterPro" id="IPR026019">
    <property type="entry name" value="Ribul_P_3_epim"/>
</dbReference>
<dbReference type="GO" id="GO:0005737">
    <property type="term" value="C:cytoplasm"/>
    <property type="evidence" value="ECO:0007669"/>
    <property type="project" value="UniProtKB-ARBA"/>
</dbReference>
<evidence type="ECO:0000256" key="13">
    <source>
        <dbReference type="PIRSR" id="PIRSR001461-2"/>
    </source>
</evidence>
<dbReference type="EC" id="5.1.3.1" evidence="7 10"/>
<dbReference type="PROSITE" id="PS01086">
    <property type="entry name" value="RIBUL_P_3_EPIMER_2"/>
    <property type="match status" value="1"/>
</dbReference>
<dbReference type="KEGG" id="cprv:CYPRO_0875"/>
<evidence type="ECO:0000256" key="12">
    <source>
        <dbReference type="PIRSR" id="PIRSR001461-1"/>
    </source>
</evidence>
<name>A0A345UI50_9BACT</name>
<keyword evidence="10 11" id="KW-0119">Carbohydrate metabolism</keyword>
<evidence type="ECO:0000256" key="14">
    <source>
        <dbReference type="PIRSR" id="PIRSR001461-3"/>
    </source>
</evidence>
<feature type="binding site" evidence="10 14">
    <location>
        <begin position="154"/>
        <end position="157"/>
    </location>
    <ligand>
        <name>substrate</name>
    </ligand>
</feature>
<evidence type="ECO:0000256" key="8">
    <source>
        <dbReference type="ARBA" id="ARBA00022723"/>
    </source>
</evidence>
<evidence type="ECO:0000256" key="3">
    <source>
        <dbReference type="ARBA" id="ARBA00001941"/>
    </source>
</evidence>
<feature type="active site" description="Proton acceptor" evidence="10 12">
    <location>
        <position position="46"/>
    </location>
</feature>
<feature type="binding site" evidence="10 13">
    <location>
        <position position="187"/>
    </location>
    <ligand>
        <name>a divalent metal cation</name>
        <dbReference type="ChEBI" id="CHEBI:60240"/>
    </ligand>
</feature>
<dbReference type="Proteomes" id="UP000254808">
    <property type="component" value="Chromosome"/>
</dbReference>
<dbReference type="InterPro" id="IPR000056">
    <property type="entry name" value="Ribul_P_3_epim-like"/>
</dbReference>
<dbReference type="GO" id="GO:0019323">
    <property type="term" value="P:pentose catabolic process"/>
    <property type="evidence" value="ECO:0007669"/>
    <property type="project" value="UniProtKB-UniRule"/>
</dbReference>
<dbReference type="RefSeq" id="WP_240644830.1">
    <property type="nucleotide sequence ID" value="NZ_CP027806.1"/>
</dbReference>
<evidence type="ECO:0000313" key="15">
    <source>
        <dbReference type="EMBL" id="AXJ00152.1"/>
    </source>
</evidence>
<dbReference type="NCBIfam" id="NF004076">
    <property type="entry name" value="PRK05581.1-4"/>
    <property type="match status" value="1"/>
</dbReference>
<dbReference type="PANTHER" id="PTHR11749">
    <property type="entry name" value="RIBULOSE-5-PHOSPHATE-3-EPIMERASE"/>
    <property type="match status" value="1"/>
</dbReference>
<evidence type="ECO:0000256" key="10">
    <source>
        <dbReference type="HAMAP-Rule" id="MF_02227"/>
    </source>
</evidence>
<proteinExistence type="inferred from homology"/>
<feature type="binding site" evidence="10 14">
    <location>
        <position position="19"/>
    </location>
    <ligand>
        <name>substrate</name>
    </ligand>
</feature>
<dbReference type="FunFam" id="3.20.20.70:FF:000004">
    <property type="entry name" value="Ribulose-phosphate 3-epimerase"/>
    <property type="match status" value="1"/>
</dbReference>
<dbReference type="InterPro" id="IPR013785">
    <property type="entry name" value="Aldolase_TIM"/>
</dbReference>